<comment type="catalytic activity">
    <reaction evidence="9">
        <text>a uridine in RNA = a pseudouridine in RNA</text>
        <dbReference type="Rhea" id="RHEA:48348"/>
        <dbReference type="Rhea" id="RHEA-COMP:12068"/>
        <dbReference type="Rhea" id="RHEA-COMP:12069"/>
        <dbReference type="ChEBI" id="CHEBI:65314"/>
        <dbReference type="ChEBI" id="CHEBI:65315"/>
    </reaction>
</comment>
<comment type="catalytic activity">
    <reaction evidence="6">
        <text>uridine(746) in 23S rRNA = pseudouridine(746) in 23S rRNA</text>
        <dbReference type="Rhea" id="RHEA:42548"/>
        <dbReference type="Rhea" id="RHEA-COMP:10109"/>
        <dbReference type="Rhea" id="RHEA-COMP:10110"/>
        <dbReference type="ChEBI" id="CHEBI:65314"/>
        <dbReference type="ChEBI" id="CHEBI:65315"/>
        <dbReference type="EC" id="5.4.99.29"/>
    </reaction>
</comment>
<gene>
    <name evidence="11" type="ORF">HNR75_001494</name>
</gene>
<dbReference type="AlphaFoldDB" id="A0A841G982"/>
<dbReference type="CDD" id="cd02869">
    <property type="entry name" value="PseudoU_synth_RluA_like"/>
    <property type="match status" value="1"/>
</dbReference>
<evidence type="ECO:0000256" key="6">
    <source>
        <dbReference type="ARBA" id="ARBA00036916"/>
    </source>
</evidence>
<comment type="similarity">
    <text evidence="1 9">Belongs to the pseudouridine synthase RluA family.</text>
</comment>
<dbReference type="NCBIfam" id="TIGR00005">
    <property type="entry name" value="rluA_subfam"/>
    <property type="match status" value="1"/>
</dbReference>
<dbReference type="GO" id="GO:0160142">
    <property type="term" value="F:23S rRNA pseudouridine(746) synthase activity"/>
    <property type="evidence" value="ECO:0007669"/>
    <property type="project" value="UniProtKB-EC"/>
</dbReference>
<evidence type="ECO:0000259" key="10">
    <source>
        <dbReference type="Pfam" id="PF00849"/>
    </source>
</evidence>
<comment type="caution">
    <text evidence="11">The sequence shown here is derived from an EMBL/GenBank/DDBJ whole genome shotgun (WGS) entry which is preliminary data.</text>
</comment>
<dbReference type="RefSeq" id="WP_188026358.1">
    <property type="nucleotide sequence ID" value="NZ_JACHGR010000004.1"/>
</dbReference>
<evidence type="ECO:0000256" key="8">
    <source>
        <dbReference type="PIRSR" id="PIRSR606225-1"/>
    </source>
</evidence>
<dbReference type="GO" id="GO:0000455">
    <property type="term" value="P:enzyme-directed rRNA pseudouridine synthesis"/>
    <property type="evidence" value="ECO:0007669"/>
    <property type="project" value="TreeGrafter"/>
</dbReference>
<dbReference type="InterPro" id="IPR006224">
    <property type="entry name" value="PsdUridine_synth_RluA-like_CS"/>
</dbReference>
<evidence type="ECO:0000256" key="1">
    <source>
        <dbReference type="ARBA" id="ARBA00010876"/>
    </source>
</evidence>
<evidence type="ECO:0000256" key="7">
    <source>
        <dbReference type="ARBA" id="ARBA00037305"/>
    </source>
</evidence>
<keyword evidence="4 9" id="KW-0413">Isomerase</keyword>
<dbReference type="EMBL" id="JACHGR010000004">
    <property type="protein sequence ID" value="MBB6055588.1"/>
    <property type="molecule type" value="Genomic_DNA"/>
</dbReference>
<comment type="function">
    <text evidence="9">Responsible for synthesis of pseudouridine from uracil.</text>
</comment>
<dbReference type="GO" id="GO:0160151">
    <property type="term" value="F:tRNA pseudouridine(32) synthase activity"/>
    <property type="evidence" value="ECO:0007669"/>
    <property type="project" value="UniProtKB-EC"/>
</dbReference>
<protein>
    <recommendedName>
        <fullName evidence="9">Pseudouridine synthase</fullName>
        <ecNumber evidence="9">5.4.99.-</ecNumber>
    </recommendedName>
</protein>
<dbReference type="InterPro" id="IPR006225">
    <property type="entry name" value="PsdUridine_synth_RluC/D"/>
</dbReference>
<evidence type="ECO:0000256" key="4">
    <source>
        <dbReference type="ARBA" id="ARBA00023235"/>
    </source>
</evidence>
<evidence type="ECO:0000256" key="3">
    <source>
        <dbReference type="ARBA" id="ARBA00022694"/>
    </source>
</evidence>
<dbReference type="PANTHER" id="PTHR21600">
    <property type="entry name" value="MITOCHONDRIAL RNA PSEUDOURIDINE SYNTHASE"/>
    <property type="match status" value="1"/>
</dbReference>
<name>A0A841G982_9GAMM</name>
<dbReference type="Gene3D" id="3.30.2350.10">
    <property type="entry name" value="Pseudouridine synthase"/>
    <property type="match status" value="1"/>
</dbReference>
<sequence>MSTFVYNPPMEPYLDILYEDEHIIVMNKPSGLLSVPGKAAEHADSIAWRVRQRCPEAGSVHRLDMSTSGVILMAKYAKATGILGKQFQERKTEKFYYAWVWGQVEGTEGTIDLPLCVDWENRPLQHVNYEHGRPAQTHWHRVRVEADRTLMKLTPYTGRSHQLRVHMQQLGHPILGDHLYAPKEAQDLVPHLQLHAAMLSFYHPVTGEQMRFEAPAPFPL</sequence>
<evidence type="ECO:0000313" key="11">
    <source>
        <dbReference type="EMBL" id="MBB6055588.1"/>
    </source>
</evidence>
<evidence type="ECO:0000256" key="9">
    <source>
        <dbReference type="RuleBase" id="RU362028"/>
    </source>
</evidence>
<reference evidence="11 12" key="1">
    <citation type="submission" date="2020-08" db="EMBL/GenBank/DDBJ databases">
        <title>Genomic Encyclopedia of Type Strains, Phase IV (KMG-IV): sequencing the most valuable type-strain genomes for metagenomic binning, comparative biology and taxonomic classification.</title>
        <authorList>
            <person name="Goeker M."/>
        </authorList>
    </citation>
    <scope>NUCLEOTIDE SEQUENCE [LARGE SCALE GENOMIC DNA]</scope>
    <source>
        <strain evidence="11 12">DSM 22975</strain>
    </source>
</reference>
<keyword evidence="2" id="KW-0698">rRNA processing</keyword>
<dbReference type="InterPro" id="IPR020103">
    <property type="entry name" value="PsdUridine_synth_cat_dom_sf"/>
</dbReference>
<evidence type="ECO:0000256" key="2">
    <source>
        <dbReference type="ARBA" id="ARBA00022552"/>
    </source>
</evidence>
<organism evidence="11 12">
    <name type="scientific">Tolumonas osonensis</name>
    <dbReference type="NCBI Taxonomy" id="675874"/>
    <lineage>
        <taxon>Bacteria</taxon>
        <taxon>Pseudomonadati</taxon>
        <taxon>Pseudomonadota</taxon>
        <taxon>Gammaproteobacteria</taxon>
        <taxon>Aeromonadales</taxon>
        <taxon>Aeromonadaceae</taxon>
        <taxon>Tolumonas</taxon>
    </lineage>
</organism>
<evidence type="ECO:0000256" key="5">
    <source>
        <dbReference type="ARBA" id="ARBA00036184"/>
    </source>
</evidence>
<keyword evidence="3" id="KW-0819">tRNA processing</keyword>
<dbReference type="PROSITE" id="PS01129">
    <property type="entry name" value="PSI_RLU"/>
    <property type="match status" value="1"/>
</dbReference>
<proteinExistence type="inferred from homology"/>
<comment type="function">
    <text evidence="7">Dual specificity enzyme that catalyzes the synthesis of pseudouridine from uracil-746 in 23S ribosomal RNA and from uracil-32 in the anticodon stem and loop of transfer RNAs.</text>
</comment>
<dbReference type="InterPro" id="IPR006145">
    <property type="entry name" value="PsdUridine_synth_RsuA/RluA"/>
</dbReference>
<comment type="catalytic activity">
    <reaction evidence="5">
        <text>uridine(32) in tRNA = pseudouridine(32) in tRNA</text>
        <dbReference type="Rhea" id="RHEA:42544"/>
        <dbReference type="Rhea" id="RHEA-COMP:10107"/>
        <dbReference type="Rhea" id="RHEA-COMP:10108"/>
        <dbReference type="ChEBI" id="CHEBI:65314"/>
        <dbReference type="ChEBI" id="CHEBI:65315"/>
        <dbReference type="EC" id="5.4.99.28"/>
    </reaction>
</comment>
<dbReference type="InterPro" id="IPR050188">
    <property type="entry name" value="RluA_PseudoU_synthase"/>
</dbReference>
<evidence type="ECO:0000313" key="12">
    <source>
        <dbReference type="Proteomes" id="UP000585721"/>
    </source>
</evidence>
<dbReference type="PANTHER" id="PTHR21600:SF91">
    <property type="entry name" value="DUAL-SPECIFICITY RNA PSEUDOURIDINE SYNTHASE RLUA"/>
    <property type="match status" value="1"/>
</dbReference>
<dbReference type="Proteomes" id="UP000585721">
    <property type="component" value="Unassembled WGS sequence"/>
</dbReference>
<dbReference type="SUPFAM" id="SSF55120">
    <property type="entry name" value="Pseudouridine synthase"/>
    <property type="match status" value="1"/>
</dbReference>
<keyword evidence="12" id="KW-1185">Reference proteome</keyword>
<dbReference type="GO" id="GO:0008033">
    <property type="term" value="P:tRNA processing"/>
    <property type="evidence" value="ECO:0007669"/>
    <property type="project" value="UniProtKB-KW"/>
</dbReference>
<dbReference type="Pfam" id="PF00849">
    <property type="entry name" value="PseudoU_synth_2"/>
    <property type="match status" value="1"/>
</dbReference>
<accession>A0A841G982</accession>
<dbReference type="GO" id="GO:0003723">
    <property type="term" value="F:RNA binding"/>
    <property type="evidence" value="ECO:0007669"/>
    <property type="project" value="InterPro"/>
</dbReference>
<dbReference type="EC" id="5.4.99.-" evidence="9"/>
<feature type="active site" evidence="8">
    <location>
        <position position="64"/>
    </location>
</feature>
<feature type="domain" description="Pseudouridine synthase RsuA/RluA-like" evidence="10">
    <location>
        <begin position="22"/>
        <end position="169"/>
    </location>
</feature>
<dbReference type="FunFam" id="3.30.2350.10:FF:000005">
    <property type="entry name" value="Pseudouridine synthase"/>
    <property type="match status" value="1"/>
</dbReference>